<evidence type="ECO:0000313" key="4">
    <source>
        <dbReference type="Proteomes" id="UP001183222"/>
    </source>
</evidence>
<keyword evidence="1" id="KW-0472">Membrane</keyword>
<dbReference type="GO" id="GO:0016787">
    <property type="term" value="F:hydrolase activity"/>
    <property type="evidence" value="ECO:0007669"/>
    <property type="project" value="UniProtKB-KW"/>
</dbReference>
<dbReference type="Pfam" id="PF12146">
    <property type="entry name" value="Hydrolase_4"/>
    <property type="match status" value="1"/>
</dbReference>
<evidence type="ECO:0000259" key="2">
    <source>
        <dbReference type="Pfam" id="PF12146"/>
    </source>
</evidence>
<keyword evidence="4" id="KW-1185">Reference proteome</keyword>
<protein>
    <submittedName>
        <fullName evidence="3">Alpha/beta hydrolase</fullName>
    </submittedName>
</protein>
<dbReference type="EMBL" id="JAVREI010000004">
    <property type="protein sequence ID" value="MDT0275895.1"/>
    <property type="molecule type" value="Genomic_DNA"/>
</dbReference>
<dbReference type="Gene3D" id="3.40.50.1820">
    <property type="entry name" value="alpha/beta hydrolase"/>
    <property type="match status" value="1"/>
</dbReference>
<dbReference type="Proteomes" id="UP001183222">
    <property type="component" value="Unassembled WGS sequence"/>
</dbReference>
<dbReference type="InterPro" id="IPR029058">
    <property type="entry name" value="AB_hydrolase_fold"/>
</dbReference>
<accession>A0ABU2K6T2</accession>
<evidence type="ECO:0000313" key="3">
    <source>
        <dbReference type="EMBL" id="MDT0275895.1"/>
    </source>
</evidence>
<feature type="transmembrane region" description="Helical" evidence="1">
    <location>
        <begin position="183"/>
        <end position="203"/>
    </location>
</feature>
<organism evidence="3 4">
    <name type="scientific">Blastococcus goldschmidtiae</name>
    <dbReference type="NCBI Taxonomy" id="3075546"/>
    <lineage>
        <taxon>Bacteria</taxon>
        <taxon>Bacillati</taxon>
        <taxon>Actinomycetota</taxon>
        <taxon>Actinomycetes</taxon>
        <taxon>Geodermatophilales</taxon>
        <taxon>Geodermatophilaceae</taxon>
        <taxon>Blastococcus</taxon>
    </lineage>
</organism>
<dbReference type="SUPFAM" id="SSF53474">
    <property type="entry name" value="alpha/beta-Hydrolases"/>
    <property type="match status" value="1"/>
</dbReference>
<comment type="caution">
    <text evidence="3">The sequence shown here is derived from an EMBL/GenBank/DDBJ whole genome shotgun (WGS) entry which is preliminary data.</text>
</comment>
<keyword evidence="1" id="KW-0812">Transmembrane</keyword>
<dbReference type="RefSeq" id="WP_311344718.1">
    <property type="nucleotide sequence ID" value="NZ_JAVREI010000004.1"/>
</dbReference>
<feature type="domain" description="Serine aminopeptidase S33" evidence="2">
    <location>
        <begin position="60"/>
        <end position="307"/>
    </location>
</feature>
<keyword evidence="1" id="KW-1133">Transmembrane helix</keyword>
<sequence>MRKGRTAAAVGTALVAGAVARRVRARGLASRMSGSGPAVHTDDGVRLHVEVHGPADAPVTVLFSHGFATRSAVYDQQWTALRGRARLVRYDQRGHGASGWAGVRSAGVDRLGRDLEQVVDELAGDTPVVVVGHSMGGMAVLALAGRRPELFGTRITGVALLSTRAAPLPGTGSSSGGQDRVRAGLAAAGAWLLWLVAPAIGAVQPFRSRPGRRLLRRQLFTEAASEDDVRTMSRWWTETPTGVLTAYLTSLVTYDQRPAIDALRAVPVLVLAGTADRTIPPDSAPRLARQLGERARLVLVDGAGHMVNVTHAATVDAALDDLLSRSQPEHSSR</sequence>
<reference evidence="4" key="1">
    <citation type="submission" date="2023-07" db="EMBL/GenBank/DDBJ databases">
        <title>30 novel species of actinomycetes from the DSMZ collection.</title>
        <authorList>
            <person name="Nouioui I."/>
        </authorList>
    </citation>
    <scope>NUCLEOTIDE SEQUENCE [LARGE SCALE GENOMIC DNA]</scope>
    <source>
        <strain evidence="4">DSM 46792</strain>
    </source>
</reference>
<dbReference type="InterPro" id="IPR050471">
    <property type="entry name" value="AB_hydrolase"/>
</dbReference>
<evidence type="ECO:0000256" key="1">
    <source>
        <dbReference type="SAM" id="Phobius"/>
    </source>
</evidence>
<dbReference type="InterPro" id="IPR022742">
    <property type="entry name" value="Hydrolase_4"/>
</dbReference>
<dbReference type="PANTHER" id="PTHR43433:SF5">
    <property type="entry name" value="AB HYDROLASE-1 DOMAIN-CONTAINING PROTEIN"/>
    <property type="match status" value="1"/>
</dbReference>
<dbReference type="PANTHER" id="PTHR43433">
    <property type="entry name" value="HYDROLASE, ALPHA/BETA FOLD FAMILY PROTEIN"/>
    <property type="match status" value="1"/>
</dbReference>
<name>A0ABU2K6T2_9ACTN</name>
<keyword evidence="3" id="KW-0378">Hydrolase</keyword>
<proteinExistence type="predicted"/>
<gene>
    <name evidence="3" type="ORF">RM425_08265</name>
</gene>